<name>A0AAD8BIQ0_BIOPF</name>
<feature type="non-terminal residue" evidence="2">
    <location>
        <position position="438"/>
    </location>
</feature>
<proteinExistence type="predicted"/>
<organism evidence="2 3">
    <name type="scientific">Biomphalaria pfeifferi</name>
    <name type="common">Bloodfluke planorb</name>
    <name type="synonym">Freshwater snail</name>
    <dbReference type="NCBI Taxonomy" id="112525"/>
    <lineage>
        <taxon>Eukaryota</taxon>
        <taxon>Metazoa</taxon>
        <taxon>Spiralia</taxon>
        <taxon>Lophotrochozoa</taxon>
        <taxon>Mollusca</taxon>
        <taxon>Gastropoda</taxon>
        <taxon>Heterobranchia</taxon>
        <taxon>Euthyneura</taxon>
        <taxon>Panpulmonata</taxon>
        <taxon>Hygrophila</taxon>
        <taxon>Lymnaeoidea</taxon>
        <taxon>Planorbidae</taxon>
        <taxon>Biomphalaria</taxon>
    </lineage>
</organism>
<evidence type="ECO:0000313" key="3">
    <source>
        <dbReference type="Proteomes" id="UP001233172"/>
    </source>
</evidence>
<dbReference type="Proteomes" id="UP001233172">
    <property type="component" value="Unassembled WGS sequence"/>
</dbReference>
<feature type="region of interest" description="Disordered" evidence="1">
    <location>
        <begin position="209"/>
        <end position="255"/>
    </location>
</feature>
<evidence type="ECO:0000313" key="2">
    <source>
        <dbReference type="EMBL" id="KAK0054549.1"/>
    </source>
</evidence>
<comment type="caution">
    <text evidence="2">The sequence shown here is derived from an EMBL/GenBank/DDBJ whole genome shotgun (WGS) entry which is preliminary data.</text>
</comment>
<feature type="compositionally biased region" description="Polar residues" evidence="1">
    <location>
        <begin position="321"/>
        <end position="343"/>
    </location>
</feature>
<sequence>YVDAEDIEYNEICGDQAVYHGEVGMNKVQGLGSNIEDPSSCYQTIAEIQKCVITLEQEHIQYMRSVQRKTVIGSIDTPIGDESNADLLRNMHRSSERLSRHGSRSSNASNISRRSFRGNRSRGGSFRERDKTRHEGEGVRKSLSGDVAVSSKNLAVDFRAEVKKAASYDVMATDSDSVNTSQGNNSFHDQGKPDVIFAIEADRDSAFENQFDSNPSAKNLAVDPPRSPKKSTGFSPSFNPEPKSARSSGHSDVEAMRAGSTNGSIISFTNHIEVIASSHNSSGVLETSLETNDAITTMSSSSNSVDSSIKREAWKHDDQTWEGTSAHADTNSYTTPSSPTRANLSPHCAQPSDLLCCGSKTLEVEVLLQNHQHPANIPERPHDFAEPLQSFAQPRPATKVLLSSNSLDSSQGHEQATHIFKRQLSQPASSGHKVYHDT</sequence>
<feature type="region of interest" description="Disordered" evidence="1">
    <location>
        <begin position="316"/>
        <end position="345"/>
    </location>
</feature>
<dbReference type="EMBL" id="JASAOG010000077">
    <property type="protein sequence ID" value="KAK0054549.1"/>
    <property type="molecule type" value="Genomic_DNA"/>
</dbReference>
<evidence type="ECO:0000256" key="1">
    <source>
        <dbReference type="SAM" id="MobiDB-lite"/>
    </source>
</evidence>
<gene>
    <name evidence="2" type="ORF">Bpfe_016125</name>
</gene>
<dbReference type="AlphaFoldDB" id="A0AAD8BIQ0"/>
<feature type="compositionally biased region" description="Low complexity" evidence="1">
    <location>
        <begin position="104"/>
        <end position="113"/>
    </location>
</feature>
<accession>A0AAD8BIQ0</accession>
<reference evidence="2" key="2">
    <citation type="submission" date="2023-04" db="EMBL/GenBank/DDBJ databases">
        <authorList>
            <person name="Bu L."/>
            <person name="Lu L."/>
            <person name="Laidemitt M.R."/>
            <person name="Zhang S.M."/>
            <person name="Mutuku M."/>
            <person name="Mkoji G."/>
            <person name="Steinauer M."/>
            <person name="Loker E.S."/>
        </authorList>
    </citation>
    <scope>NUCLEOTIDE SEQUENCE</scope>
    <source>
        <strain evidence="2">KasaAsao</strain>
        <tissue evidence="2">Whole Snail</tissue>
    </source>
</reference>
<feature type="region of interest" description="Disordered" evidence="1">
    <location>
        <begin position="94"/>
        <end position="142"/>
    </location>
</feature>
<feature type="region of interest" description="Disordered" evidence="1">
    <location>
        <begin position="404"/>
        <end position="438"/>
    </location>
</feature>
<feature type="compositionally biased region" description="Polar residues" evidence="1">
    <location>
        <begin position="404"/>
        <end position="414"/>
    </location>
</feature>
<reference evidence="2" key="1">
    <citation type="journal article" date="2023" name="PLoS Negl. Trop. Dis.">
        <title>A genome sequence for Biomphalaria pfeifferi, the major vector snail for the human-infecting parasite Schistosoma mansoni.</title>
        <authorList>
            <person name="Bu L."/>
            <person name="Lu L."/>
            <person name="Laidemitt M.R."/>
            <person name="Zhang S.M."/>
            <person name="Mutuku M."/>
            <person name="Mkoji G."/>
            <person name="Steinauer M."/>
            <person name="Loker E.S."/>
        </authorList>
    </citation>
    <scope>NUCLEOTIDE SEQUENCE</scope>
    <source>
        <strain evidence="2">KasaAsao</strain>
    </source>
</reference>
<keyword evidence="3" id="KW-1185">Reference proteome</keyword>
<protein>
    <submittedName>
        <fullName evidence="2">Ras GTPase-activating protein 3-like isoform X1</fullName>
    </submittedName>
</protein>
<feature type="compositionally biased region" description="Basic and acidic residues" evidence="1">
    <location>
        <begin position="125"/>
        <end position="140"/>
    </location>
</feature>